<dbReference type="EC" id="3.2.2.31" evidence="4 14"/>
<feature type="domain" description="HhH-GPD" evidence="15">
    <location>
        <begin position="43"/>
        <end position="194"/>
    </location>
</feature>
<reference evidence="16 17" key="1">
    <citation type="submission" date="2023-02" db="EMBL/GenBank/DDBJ databases">
        <title>Genome Sequence of L. cardiaca H63T.</title>
        <authorList>
            <person name="Lopez A.E."/>
            <person name="Cianciotto N.P."/>
        </authorList>
    </citation>
    <scope>NUCLEOTIDE SEQUENCE [LARGE SCALE GENOMIC DNA]</scope>
    <source>
        <strain evidence="16 17">H63</strain>
    </source>
</reference>
<comment type="function">
    <text evidence="2">Adenine glycosylase active on G-A mispairs. MutY also corrects error-prone DNA synthesis past GO lesions which are due to the oxidatively damaged form of guanine: 7,8-dihydro-8-oxoguanine (8-oxo-dGTP).</text>
</comment>
<dbReference type="Pfam" id="PF00633">
    <property type="entry name" value="HHH"/>
    <property type="match status" value="1"/>
</dbReference>
<evidence type="ECO:0000256" key="9">
    <source>
        <dbReference type="ARBA" id="ARBA00022801"/>
    </source>
</evidence>
<keyword evidence="7" id="KW-0479">Metal-binding</keyword>
<keyword evidence="10 14" id="KW-0408">Iron</keyword>
<protein>
    <recommendedName>
        <fullName evidence="5 14">Adenine DNA glycosylase</fullName>
        <ecNumber evidence="4 14">3.2.2.31</ecNumber>
    </recommendedName>
</protein>
<name>A0ABY8AXT9_9GAMM</name>
<keyword evidence="6" id="KW-0004">4Fe-4S</keyword>
<dbReference type="PANTHER" id="PTHR42944:SF1">
    <property type="entry name" value="ADENINE DNA GLYCOSYLASE"/>
    <property type="match status" value="1"/>
</dbReference>
<evidence type="ECO:0000259" key="15">
    <source>
        <dbReference type="SMART" id="SM00478"/>
    </source>
</evidence>
<dbReference type="SUPFAM" id="SSF48150">
    <property type="entry name" value="DNA-glycosylase"/>
    <property type="match status" value="1"/>
</dbReference>
<evidence type="ECO:0000256" key="14">
    <source>
        <dbReference type="RuleBase" id="RU365096"/>
    </source>
</evidence>
<sequence length="360" mass="41498">MTKQQLQEQFSQPLLTWFDTFGRKNFPWQNPRTPYRVWISEIMLQQTQVKTVIPYFDRFMNHFPDIHHLAAAPEDQVLALWSGLGYYSRARNLIKTAKIICAEYQGEFPHRLEELLALPGIGDSTAAAIASQAFNLPAAILDGNVKRVLCRYFMIEGWPEQATVKKNLWQLANQCMPNYRCADYTQAIMDLGATCCTMRNPNCYHCPLQETCLAKLHDKINFYPQKKPKKALPHRKEQFLLLHTAENQIYLEKRPPIGLWGGLWCIPSIDMNTCPKEHIKKIYNLDCLTAKEMMNLKHSFSHFHLHIKAIEIQVTPSPNTLVETNGRWFKLNEISHIGLAKPITAIITRFQENLGSGDVC</sequence>
<evidence type="ECO:0000256" key="12">
    <source>
        <dbReference type="ARBA" id="ARBA00023204"/>
    </source>
</evidence>
<dbReference type="Gene3D" id="1.10.1670.10">
    <property type="entry name" value="Helix-hairpin-Helix base-excision DNA repair enzymes (C-terminal)"/>
    <property type="match status" value="1"/>
</dbReference>
<evidence type="ECO:0000256" key="5">
    <source>
        <dbReference type="ARBA" id="ARBA00022023"/>
    </source>
</evidence>
<dbReference type="Gene3D" id="3.90.79.10">
    <property type="entry name" value="Nucleoside Triphosphate Pyrophosphohydrolase"/>
    <property type="match status" value="1"/>
</dbReference>
<evidence type="ECO:0000313" key="17">
    <source>
        <dbReference type="Proteomes" id="UP001222087"/>
    </source>
</evidence>
<evidence type="ECO:0000256" key="13">
    <source>
        <dbReference type="ARBA" id="ARBA00023295"/>
    </source>
</evidence>
<comment type="similarity">
    <text evidence="3 14">Belongs to the Nth/MutY family.</text>
</comment>
<evidence type="ECO:0000256" key="1">
    <source>
        <dbReference type="ARBA" id="ARBA00000843"/>
    </source>
</evidence>
<dbReference type="Proteomes" id="UP001222087">
    <property type="component" value="Chromosome"/>
</dbReference>
<keyword evidence="9" id="KW-0378">Hydrolase</keyword>
<evidence type="ECO:0000256" key="10">
    <source>
        <dbReference type="ARBA" id="ARBA00023004"/>
    </source>
</evidence>
<accession>A0ABY8AXT9</accession>
<keyword evidence="8 14" id="KW-0227">DNA damage</keyword>
<dbReference type="InterPro" id="IPR023170">
    <property type="entry name" value="HhH_base_excis_C"/>
</dbReference>
<comment type="cofactor">
    <cofactor evidence="14">
        <name>[4Fe-4S] cluster</name>
        <dbReference type="ChEBI" id="CHEBI:49883"/>
    </cofactor>
    <text evidence="14">Binds 1 [4Fe-4S] cluster.</text>
</comment>
<dbReference type="SMART" id="SM00478">
    <property type="entry name" value="ENDO3c"/>
    <property type="match status" value="1"/>
</dbReference>
<evidence type="ECO:0000256" key="2">
    <source>
        <dbReference type="ARBA" id="ARBA00002933"/>
    </source>
</evidence>
<dbReference type="Gene3D" id="1.10.340.30">
    <property type="entry name" value="Hypothetical protein, domain 2"/>
    <property type="match status" value="1"/>
</dbReference>
<comment type="catalytic activity">
    <reaction evidence="1 14">
        <text>Hydrolyzes free adenine bases from 7,8-dihydro-8-oxoguanine:adenine mismatched double-stranded DNA, leaving an apurinic site.</text>
        <dbReference type="EC" id="3.2.2.31"/>
    </reaction>
</comment>
<gene>
    <name evidence="16" type="primary">mutY</name>
    <name evidence="16" type="ORF">PXX05_04030</name>
</gene>
<dbReference type="InterPro" id="IPR000445">
    <property type="entry name" value="HhH_motif"/>
</dbReference>
<keyword evidence="13 14" id="KW-0326">Glycosidase</keyword>
<organism evidence="16 17">
    <name type="scientific">Legionella cardiaca</name>
    <dbReference type="NCBI Taxonomy" id="1071983"/>
    <lineage>
        <taxon>Bacteria</taxon>
        <taxon>Pseudomonadati</taxon>
        <taxon>Pseudomonadota</taxon>
        <taxon>Gammaproteobacteria</taxon>
        <taxon>Legionellales</taxon>
        <taxon>Legionellaceae</taxon>
        <taxon>Legionella</taxon>
    </lineage>
</organism>
<dbReference type="InterPro" id="IPR029119">
    <property type="entry name" value="MutY_C"/>
</dbReference>
<dbReference type="InterPro" id="IPR011257">
    <property type="entry name" value="DNA_glycosylase"/>
</dbReference>
<dbReference type="InterPro" id="IPR003265">
    <property type="entry name" value="HhH-GPD_domain"/>
</dbReference>
<dbReference type="PROSITE" id="PS01155">
    <property type="entry name" value="ENDONUCLEASE_III_2"/>
    <property type="match status" value="1"/>
</dbReference>
<dbReference type="CDD" id="cd03431">
    <property type="entry name" value="NUDIX_DNA_Glycosylase_C-MutY"/>
    <property type="match status" value="1"/>
</dbReference>
<evidence type="ECO:0000256" key="6">
    <source>
        <dbReference type="ARBA" id="ARBA00022485"/>
    </source>
</evidence>
<dbReference type="InterPro" id="IPR004036">
    <property type="entry name" value="Endonuclease-III-like_CS2"/>
</dbReference>
<dbReference type="RefSeq" id="WP_275089776.1">
    <property type="nucleotide sequence ID" value="NZ_CP119078.1"/>
</dbReference>
<dbReference type="InterPro" id="IPR015797">
    <property type="entry name" value="NUDIX_hydrolase-like_dom_sf"/>
</dbReference>
<dbReference type="PANTHER" id="PTHR42944">
    <property type="entry name" value="ADENINE DNA GLYCOSYLASE"/>
    <property type="match status" value="1"/>
</dbReference>
<evidence type="ECO:0000256" key="3">
    <source>
        <dbReference type="ARBA" id="ARBA00008343"/>
    </source>
</evidence>
<keyword evidence="17" id="KW-1185">Reference proteome</keyword>
<proteinExistence type="inferred from homology"/>
<evidence type="ECO:0000256" key="11">
    <source>
        <dbReference type="ARBA" id="ARBA00023014"/>
    </source>
</evidence>
<dbReference type="NCBIfam" id="TIGR01084">
    <property type="entry name" value="mutY"/>
    <property type="match status" value="1"/>
</dbReference>
<evidence type="ECO:0000256" key="8">
    <source>
        <dbReference type="ARBA" id="ARBA00022763"/>
    </source>
</evidence>
<dbReference type="Pfam" id="PF14815">
    <property type="entry name" value="NUDIX_4"/>
    <property type="match status" value="1"/>
</dbReference>
<keyword evidence="11" id="KW-0411">Iron-sulfur</keyword>
<dbReference type="SUPFAM" id="SSF55811">
    <property type="entry name" value="Nudix"/>
    <property type="match status" value="1"/>
</dbReference>
<evidence type="ECO:0000256" key="7">
    <source>
        <dbReference type="ARBA" id="ARBA00022723"/>
    </source>
</evidence>
<keyword evidence="12" id="KW-0234">DNA repair</keyword>
<dbReference type="CDD" id="cd00056">
    <property type="entry name" value="ENDO3c"/>
    <property type="match status" value="1"/>
</dbReference>
<evidence type="ECO:0000256" key="4">
    <source>
        <dbReference type="ARBA" id="ARBA00012045"/>
    </source>
</evidence>
<evidence type="ECO:0000313" key="16">
    <source>
        <dbReference type="EMBL" id="WED43962.1"/>
    </source>
</evidence>
<dbReference type="InterPro" id="IPR005760">
    <property type="entry name" value="A/G_AdeGlyc_MutY"/>
</dbReference>
<dbReference type="InterPro" id="IPR044298">
    <property type="entry name" value="MIG/MutY"/>
</dbReference>
<dbReference type="EMBL" id="CP119078">
    <property type="protein sequence ID" value="WED43962.1"/>
    <property type="molecule type" value="Genomic_DNA"/>
</dbReference>
<dbReference type="Pfam" id="PF00730">
    <property type="entry name" value="HhH-GPD"/>
    <property type="match status" value="1"/>
</dbReference>